<dbReference type="PROSITE" id="PS50902">
    <property type="entry name" value="FLAVODOXIN_LIKE"/>
    <property type="match status" value="1"/>
</dbReference>
<dbReference type="RefSeq" id="WP_343185707.1">
    <property type="nucleotide sequence ID" value="NZ_JBCITM010000006.1"/>
</dbReference>
<organism evidence="2 3">
    <name type="scientific">Anoxynatronum sibiricum</name>
    <dbReference type="NCBI Taxonomy" id="210623"/>
    <lineage>
        <taxon>Bacteria</taxon>
        <taxon>Bacillati</taxon>
        <taxon>Bacillota</taxon>
        <taxon>Clostridia</taxon>
        <taxon>Eubacteriales</taxon>
        <taxon>Clostridiaceae</taxon>
        <taxon>Anoxynatronum</taxon>
    </lineage>
</organism>
<dbReference type="InterPro" id="IPR008254">
    <property type="entry name" value="Flavodoxin/NO_synth"/>
</dbReference>
<dbReference type="SUPFAM" id="SSF52218">
    <property type="entry name" value="Flavoproteins"/>
    <property type="match status" value="1"/>
</dbReference>
<proteinExistence type="predicted"/>
<protein>
    <submittedName>
        <fullName evidence="2">NAD(P)H-dependent oxidoreductase</fullName>
    </submittedName>
</protein>
<dbReference type="Pfam" id="PF03358">
    <property type="entry name" value="FMN_red"/>
    <property type="match status" value="1"/>
</dbReference>
<dbReference type="InterPro" id="IPR005025">
    <property type="entry name" value="FMN_Rdtase-like_dom"/>
</dbReference>
<evidence type="ECO:0000259" key="1">
    <source>
        <dbReference type="PROSITE" id="PS50902"/>
    </source>
</evidence>
<dbReference type="InterPro" id="IPR029039">
    <property type="entry name" value="Flavoprotein-like_sf"/>
</dbReference>
<sequence>MKIGIIIYSQTGNTSAVAEKIKIRLIERGHAAEIERIEIEGEMKQGMEDIVFKSVPETDKYDIIVFGSPVQSFSLNPVMKNYLDQLHSLGGKKIACFVTKGLPGRFTGGNQAIRTMLAVCEEKGGTVEETGVVVWSGSREKTINDIAEKICKSLQQ</sequence>
<dbReference type="EMBL" id="JBCITM010000006">
    <property type="protein sequence ID" value="MEN1760386.1"/>
    <property type="molecule type" value="Genomic_DNA"/>
</dbReference>
<feature type="domain" description="Flavodoxin-like" evidence="1">
    <location>
        <begin position="3"/>
        <end position="156"/>
    </location>
</feature>
<evidence type="ECO:0000313" key="3">
    <source>
        <dbReference type="Proteomes" id="UP001407405"/>
    </source>
</evidence>
<comment type="caution">
    <text evidence="2">The sequence shown here is derived from an EMBL/GenBank/DDBJ whole genome shotgun (WGS) entry which is preliminary data.</text>
</comment>
<dbReference type="Gene3D" id="3.40.50.360">
    <property type="match status" value="1"/>
</dbReference>
<reference evidence="2 3" key="1">
    <citation type="submission" date="2024-04" db="EMBL/GenBank/DDBJ databases">
        <title>Genome sequencing and metabolic network reconstruction of aminoacids and betaine degradation by Anoxynatronum sibiricum.</title>
        <authorList>
            <person name="Detkova E.N."/>
            <person name="Boltjanskaja Y.V."/>
            <person name="Mardanov A.V."/>
            <person name="Kevbrin V."/>
        </authorList>
    </citation>
    <scope>NUCLEOTIDE SEQUENCE [LARGE SCALE GENOMIC DNA]</scope>
    <source>
        <strain evidence="2 3">Z-7981</strain>
    </source>
</reference>
<dbReference type="Proteomes" id="UP001407405">
    <property type="component" value="Unassembled WGS sequence"/>
</dbReference>
<evidence type="ECO:0000313" key="2">
    <source>
        <dbReference type="EMBL" id="MEN1760386.1"/>
    </source>
</evidence>
<accession>A0ABU9VTB4</accession>
<name>A0ABU9VTB4_9CLOT</name>
<gene>
    <name evidence="2" type="ORF">AAIG11_07875</name>
</gene>
<keyword evidence="3" id="KW-1185">Reference proteome</keyword>